<keyword evidence="1" id="KW-0472">Membrane</keyword>
<reference evidence="2 3" key="1">
    <citation type="submission" date="2018-07" db="EMBL/GenBank/DDBJ databases">
        <title>Dyella monticola sp. nov. and Dyella psychrodurans sp. nov. isolated from monsoon evergreen broad-leaved forest soil of Dinghu Mountain, China.</title>
        <authorList>
            <person name="Gao Z."/>
            <person name="Qiu L."/>
        </authorList>
    </citation>
    <scope>NUCLEOTIDE SEQUENCE [LARGE SCALE GENOMIC DNA]</scope>
    <source>
        <strain evidence="2 3">4MSK11</strain>
    </source>
</reference>
<evidence type="ECO:0000256" key="1">
    <source>
        <dbReference type="SAM" id="Phobius"/>
    </source>
</evidence>
<gene>
    <name evidence="2" type="ORF">DWU99_10630</name>
</gene>
<proteinExistence type="predicted"/>
<keyword evidence="3" id="KW-1185">Reference proteome</keyword>
<feature type="transmembrane region" description="Helical" evidence="1">
    <location>
        <begin position="62"/>
        <end position="84"/>
    </location>
</feature>
<keyword evidence="1" id="KW-0812">Transmembrane</keyword>
<evidence type="ECO:0000313" key="2">
    <source>
        <dbReference type="EMBL" id="RDS84194.1"/>
    </source>
</evidence>
<sequence length="85" mass="9595">MKVWVFTFANSMINRNYSSQTVKEDFFLLLAGAFLLLNLIRGLRTGNASILYSMAKRSEDPVLFWCGICLSGVCAVLCFVVLIFF</sequence>
<dbReference type="EMBL" id="QRBF01000003">
    <property type="protein sequence ID" value="RDS84194.1"/>
    <property type="molecule type" value="Genomic_DNA"/>
</dbReference>
<dbReference type="Proteomes" id="UP000255334">
    <property type="component" value="Unassembled WGS sequence"/>
</dbReference>
<keyword evidence="1" id="KW-1133">Transmembrane helix</keyword>
<evidence type="ECO:0000313" key="3">
    <source>
        <dbReference type="Proteomes" id="UP000255334"/>
    </source>
</evidence>
<comment type="caution">
    <text evidence="2">The sequence shown here is derived from an EMBL/GenBank/DDBJ whole genome shotgun (WGS) entry which is preliminary data.</text>
</comment>
<organism evidence="2 3">
    <name type="scientific">Dyella psychrodurans</name>
    <dbReference type="NCBI Taxonomy" id="1927960"/>
    <lineage>
        <taxon>Bacteria</taxon>
        <taxon>Pseudomonadati</taxon>
        <taxon>Pseudomonadota</taxon>
        <taxon>Gammaproteobacteria</taxon>
        <taxon>Lysobacterales</taxon>
        <taxon>Rhodanobacteraceae</taxon>
        <taxon>Dyella</taxon>
    </lineage>
</organism>
<name>A0A370X6X9_9GAMM</name>
<accession>A0A370X6X9</accession>
<dbReference type="AlphaFoldDB" id="A0A370X6X9"/>
<protein>
    <submittedName>
        <fullName evidence="2">Uncharacterized protein</fullName>
    </submittedName>
</protein>